<evidence type="ECO:0000313" key="3">
    <source>
        <dbReference type="EMBL" id="VDP79142.1"/>
    </source>
</evidence>
<dbReference type="WBParaSite" id="SCUD_0002250801-mRNA-1">
    <property type="protein sequence ID" value="SCUD_0002250801-mRNA-1"/>
    <property type="gene ID" value="SCUD_0002250801"/>
</dbReference>
<evidence type="ECO:0000256" key="1">
    <source>
        <dbReference type="SAM" id="Coils"/>
    </source>
</evidence>
<dbReference type="InterPro" id="IPR024743">
    <property type="entry name" value="Dynein_HC_stalk"/>
</dbReference>
<dbReference type="Pfam" id="PF12777">
    <property type="entry name" value="MT"/>
    <property type="match status" value="1"/>
</dbReference>
<organism evidence="5">
    <name type="scientific">Schistosoma curassoni</name>
    <dbReference type="NCBI Taxonomy" id="6186"/>
    <lineage>
        <taxon>Eukaryota</taxon>
        <taxon>Metazoa</taxon>
        <taxon>Spiralia</taxon>
        <taxon>Lophotrochozoa</taxon>
        <taxon>Platyhelminthes</taxon>
        <taxon>Trematoda</taxon>
        <taxon>Digenea</taxon>
        <taxon>Strigeidida</taxon>
        <taxon>Schistosomatoidea</taxon>
        <taxon>Schistosomatidae</taxon>
        <taxon>Schistosoma</taxon>
    </lineage>
</organism>
<sequence>VTVQQNAATEVRNKVQVVKDKAQAIVDDIDREKVLAEAKLEAAKPALQEAEDALNTIKPGDIATVRRLGKPPHLIMRIMDCVLLLFQRHLEPYQPDPERTCPKPNWSESLKLMTNTGFLSMLMSFPKDTINGETVELLEPYLNMEDYTLEVGKKVCGNVAGLLSWTKAMAYFYTINKDVLPMKDNLIKQEARLAKAMLDLNDAQAILDEKELELAKVQAVYEEALRKKNTLLEDAELCRRKMTAASKLIGSLGDEQTRWTEQSQAFKENVEWYV</sequence>
<evidence type="ECO:0000259" key="2">
    <source>
        <dbReference type="Pfam" id="PF12777"/>
    </source>
</evidence>
<dbReference type="GO" id="GO:0007018">
    <property type="term" value="P:microtubule-based movement"/>
    <property type="evidence" value="ECO:0007669"/>
    <property type="project" value="InterPro"/>
</dbReference>
<proteinExistence type="predicted"/>
<dbReference type="STRING" id="6186.A0A183L591"/>
<dbReference type="GO" id="GO:0005858">
    <property type="term" value="C:axonemal dynein complex"/>
    <property type="evidence" value="ECO:0007669"/>
    <property type="project" value="TreeGrafter"/>
</dbReference>
<dbReference type="GO" id="GO:0045505">
    <property type="term" value="F:dynein intermediate chain binding"/>
    <property type="evidence" value="ECO:0007669"/>
    <property type="project" value="InterPro"/>
</dbReference>
<reference evidence="5" key="1">
    <citation type="submission" date="2016-06" db="UniProtKB">
        <authorList>
            <consortium name="WormBaseParasite"/>
        </authorList>
    </citation>
    <scope>IDENTIFICATION</scope>
</reference>
<dbReference type="Proteomes" id="UP000279833">
    <property type="component" value="Unassembled WGS sequence"/>
</dbReference>
<protein>
    <submittedName>
        <fullName evidence="5">MT domain-containing protein</fullName>
    </submittedName>
</protein>
<dbReference type="GO" id="GO:0051959">
    <property type="term" value="F:dynein light intermediate chain binding"/>
    <property type="evidence" value="ECO:0007669"/>
    <property type="project" value="InterPro"/>
</dbReference>
<dbReference type="Gene3D" id="1.20.920.20">
    <property type="match status" value="1"/>
</dbReference>
<dbReference type="PANTHER" id="PTHR46532">
    <property type="entry name" value="MALE FERTILITY FACTOR KL5"/>
    <property type="match status" value="1"/>
</dbReference>
<dbReference type="EMBL" id="UZAK01049601">
    <property type="protein sequence ID" value="VDP79142.1"/>
    <property type="molecule type" value="Genomic_DNA"/>
</dbReference>
<keyword evidence="1" id="KW-0175">Coiled coil</keyword>
<feature type="domain" description="Dynein heavy chain coiled coil stalk" evidence="2">
    <location>
        <begin position="20"/>
        <end position="269"/>
    </location>
</feature>
<dbReference type="AlphaFoldDB" id="A0A183L591"/>
<reference evidence="3 4" key="2">
    <citation type="submission" date="2018-11" db="EMBL/GenBank/DDBJ databases">
        <authorList>
            <consortium name="Pathogen Informatics"/>
        </authorList>
    </citation>
    <scope>NUCLEOTIDE SEQUENCE [LARGE SCALE GENOMIC DNA]</scope>
    <source>
        <strain evidence="3">Dakar</strain>
        <strain evidence="4">Dakar, Senegal</strain>
    </source>
</reference>
<dbReference type="InterPro" id="IPR026983">
    <property type="entry name" value="DHC"/>
</dbReference>
<name>A0A183L591_9TREM</name>
<feature type="coiled-coil region" evidence="1">
    <location>
        <begin position="193"/>
        <end position="241"/>
    </location>
</feature>
<keyword evidence="4" id="KW-1185">Reference proteome</keyword>
<accession>A0A183L591</accession>
<evidence type="ECO:0000313" key="5">
    <source>
        <dbReference type="WBParaSite" id="SCUD_0002250801-mRNA-1"/>
    </source>
</evidence>
<evidence type="ECO:0000313" key="4">
    <source>
        <dbReference type="Proteomes" id="UP000279833"/>
    </source>
</evidence>
<gene>
    <name evidence="3" type="ORF">SCUD_LOCUS22505</name>
</gene>
<dbReference type="PANTHER" id="PTHR46532:SF13">
    <property type="entry name" value="CYTOPLASMIC DYNEIN 1 HEAVY CHAIN 1"/>
    <property type="match status" value="1"/>
</dbReference>